<dbReference type="InterPro" id="IPR013422">
    <property type="entry name" value="CRISPR-assoc_prot_Cas5_N"/>
</dbReference>
<evidence type="ECO:0000313" key="2">
    <source>
        <dbReference type="EMBL" id="CAA6826328.1"/>
    </source>
</evidence>
<name>A0A6S6UDS2_9BACT</name>
<dbReference type="AlphaFoldDB" id="A0A6S6UDS2"/>
<sequence>MKLYRVLITAQTASFRYPNFISSNQLSIKAIPYTTIAGMVASATGDDKLVDFRFSYIFRYQSSYVDLETIYKFEKKGNSVNNKNVVQDPTFKREILFDCYLTLYFEDEKIANAFKSPIFQLLLGRSGDLARVLEVKEIKVVKSDKAVLNGTIVPFNQFKSSGEIYAMPKYFDNSNIVREPRGVQPFLINDGLGSFLEQPRNKIELFDMKNWKFTKFDNEILSNAYFDEELHSSIILRSLC</sequence>
<proteinExistence type="predicted"/>
<evidence type="ECO:0000256" key="1">
    <source>
        <dbReference type="ARBA" id="ARBA00023118"/>
    </source>
</evidence>
<accession>A0A6S6UDS2</accession>
<dbReference type="NCBIfam" id="TIGR02593">
    <property type="entry name" value="CRISPR_cas5"/>
    <property type="match status" value="1"/>
</dbReference>
<organism evidence="2">
    <name type="scientific">uncultured Sulfurovum sp</name>
    <dbReference type="NCBI Taxonomy" id="269237"/>
    <lineage>
        <taxon>Bacteria</taxon>
        <taxon>Pseudomonadati</taxon>
        <taxon>Campylobacterota</taxon>
        <taxon>Epsilonproteobacteria</taxon>
        <taxon>Campylobacterales</taxon>
        <taxon>Sulfurovaceae</taxon>
        <taxon>Sulfurovum</taxon>
        <taxon>environmental samples</taxon>
    </lineage>
</organism>
<keyword evidence="1" id="KW-0051">Antiviral defense</keyword>
<dbReference type="InterPro" id="IPR013337">
    <property type="entry name" value="CRISPR-assoc_prot_Cas5_Tneap"/>
</dbReference>
<dbReference type="GO" id="GO:0051607">
    <property type="term" value="P:defense response to virus"/>
    <property type="evidence" value="ECO:0007669"/>
    <property type="project" value="UniProtKB-KW"/>
</dbReference>
<reference evidence="2" key="1">
    <citation type="submission" date="2020-01" db="EMBL/GenBank/DDBJ databases">
        <authorList>
            <person name="Meier V. D."/>
            <person name="Meier V D."/>
        </authorList>
    </citation>
    <scope>NUCLEOTIDE SEQUENCE</scope>
    <source>
        <strain evidence="2">HLG_WM_MAG_01</strain>
    </source>
</reference>
<dbReference type="CDD" id="cd09693">
    <property type="entry name" value="Cas5_I"/>
    <property type="match status" value="1"/>
</dbReference>
<dbReference type="EMBL" id="CACVAS010000147">
    <property type="protein sequence ID" value="CAA6826328.1"/>
    <property type="molecule type" value="Genomic_DNA"/>
</dbReference>
<protein>
    <submittedName>
        <fullName evidence="2">CRISPR-associated protein</fullName>
    </submittedName>
</protein>
<dbReference type="NCBIfam" id="TIGR01895">
    <property type="entry name" value="cas_Cas5t"/>
    <property type="match status" value="1"/>
</dbReference>
<gene>
    <name evidence="2" type="ORF">HELGO_WM1563</name>
</gene>